<comment type="caution">
    <text evidence="6">The sequence shown here is derived from an EMBL/GenBank/DDBJ whole genome shotgun (WGS) entry which is preliminary data.</text>
</comment>
<gene>
    <name evidence="6" type="ORF">GWK47_003009</name>
</gene>
<organism evidence="6 7">
    <name type="scientific">Chionoecetes opilio</name>
    <name type="common">Atlantic snow crab</name>
    <name type="synonym">Cancer opilio</name>
    <dbReference type="NCBI Taxonomy" id="41210"/>
    <lineage>
        <taxon>Eukaryota</taxon>
        <taxon>Metazoa</taxon>
        <taxon>Ecdysozoa</taxon>
        <taxon>Arthropoda</taxon>
        <taxon>Crustacea</taxon>
        <taxon>Multicrustacea</taxon>
        <taxon>Malacostraca</taxon>
        <taxon>Eumalacostraca</taxon>
        <taxon>Eucarida</taxon>
        <taxon>Decapoda</taxon>
        <taxon>Pleocyemata</taxon>
        <taxon>Brachyura</taxon>
        <taxon>Eubrachyura</taxon>
        <taxon>Majoidea</taxon>
        <taxon>Majidae</taxon>
        <taxon>Chionoecetes</taxon>
    </lineage>
</organism>
<comment type="subunit">
    <text evidence="1">Self-associates forming complexes of several hundred monomers.</text>
</comment>
<reference evidence="6" key="1">
    <citation type="submission" date="2020-07" db="EMBL/GenBank/DDBJ databases">
        <title>The High-quality genome of the commercially important snow crab, Chionoecetes opilio.</title>
        <authorList>
            <person name="Jeong J.-H."/>
            <person name="Ryu S."/>
        </authorList>
    </citation>
    <scope>NUCLEOTIDE SEQUENCE</scope>
    <source>
        <strain evidence="6">MADBK_172401_WGS</strain>
        <tissue evidence="6">Digestive gland</tissue>
    </source>
</reference>
<comment type="function">
    <text evidence="3">Involved in transvection phenomena (= synapsis-dependent gene expression), where the synaptic pairing of chromosomes carrying genes with which zeste interacts influences the expression of these genes. Zeste binds to DNA and stimulates transcription from a nearby promoter.</text>
</comment>
<accession>A0A8J8WMT0</accession>
<dbReference type="AlphaFoldDB" id="A0A8J8WMT0"/>
<evidence type="ECO:0000256" key="4">
    <source>
        <dbReference type="SAM" id="MobiDB-lite"/>
    </source>
</evidence>
<dbReference type="EMBL" id="JACEEZ010025794">
    <property type="protein sequence ID" value="KAG0697399.1"/>
    <property type="molecule type" value="Genomic_DNA"/>
</dbReference>
<evidence type="ECO:0000256" key="2">
    <source>
        <dbReference type="ARBA" id="ARBA00016807"/>
    </source>
</evidence>
<evidence type="ECO:0000313" key="6">
    <source>
        <dbReference type="EMBL" id="KAG0697399.1"/>
    </source>
</evidence>
<dbReference type="InterPro" id="IPR028002">
    <property type="entry name" value="Myb_DNA-bind_5"/>
</dbReference>
<evidence type="ECO:0000256" key="1">
    <source>
        <dbReference type="ARBA" id="ARBA00011764"/>
    </source>
</evidence>
<evidence type="ECO:0000256" key="3">
    <source>
        <dbReference type="ARBA" id="ARBA00025466"/>
    </source>
</evidence>
<feature type="domain" description="Myb/SANT-like DNA-binding" evidence="5">
    <location>
        <begin position="11"/>
        <end position="82"/>
    </location>
</feature>
<feature type="region of interest" description="Disordered" evidence="4">
    <location>
        <begin position="80"/>
        <end position="106"/>
    </location>
</feature>
<dbReference type="Pfam" id="PF13873">
    <property type="entry name" value="Myb_DNA-bind_5"/>
    <property type="match status" value="1"/>
</dbReference>
<evidence type="ECO:0000313" key="7">
    <source>
        <dbReference type="Proteomes" id="UP000770661"/>
    </source>
</evidence>
<keyword evidence="7" id="KW-1185">Reference proteome</keyword>
<evidence type="ECO:0000259" key="5">
    <source>
        <dbReference type="Pfam" id="PF13873"/>
    </source>
</evidence>
<name>A0A8J8WMT0_CHIOP</name>
<sequence length="246" mass="28559">MERADRIEPISAAQSIQLLHLIKTRQDLVQDRSTGTMALLKKRKAWDEITVLFNNLYPHQIRKRTRKQLKRSFEHIKRKVKKDDGEYKRRLKAAGGGHPPKPPQHNEETALATSMMSEELAMTDKQDMIDNVYDTIKIQPCITRAPIKISLKQHYSSHPYLHYYTSKWNASFSLLLRFLFRFSFSPKSYISFTSNFTLPSTTPFLCSGNNDRTLRYKEDGHRGLYISQKKGGRAPYFEDQDDEGGA</sequence>
<dbReference type="Proteomes" id="UP000770661">
    <property type="component" value="Unassembled WGS sequence"/>
</dbReference>
<dbReference type="OrthoDB" id="6382697at2759"/>
<proteinExistence type="predicted"/>
<protein>
    <recommendedName>
        <fullName evidence="2">Regulatory protein zeste</fullName>
    </recommendedName>
</protein>